<sequence length="96" mass="10676">MRFEWLMGGMVVHDGIKVPGGVDELVVRSIVLGFEDGTGLRDVGDGALNDGEDFWVGEVGHLGWGLVEGKGFDAYFVEVGREKRKKRKKEKQVKKK</sequence>
<dbReference type="EMBL" id="SMOL01000781">
    <property type="protein sequence ID" value="KAB2596105.1"/>
    <property type="molecule type" value="Genomic_DNA"/>
</dbReference>
<keyword evidence="2" id="KW-1185">Reference proteome</keyword>
<reference evidence="1 2" key="1">
    <citation type="submission" date="2019-09" db="EMBL/GenBank/DDBJ databases">
        <authorList>
            <person name="Ou C."/>
        </authorList>
    </citation>
    <scope>NUCLEOTIDE SEQUENCE [LARGE SCALE GENOMIC DNA]</scope>
    <source>
        <strain evidence="1">S2</strain>
        <tissue evidence="1">Leaf</tissue>
    </source>
</reference>
<reference evidence="2" key="2">
    <citation type="submission" date="2019-10" db="EMBL/GenBank/DDBJ databases">
        <title>A de novo genome assembly of a pear dwarfing rootstock.</title>
        <authorList>
            <person name="Wang F."/>
            <person name="Wang J."/>
            <person name="Li S."/>
            <person name="Zhang Y."/>
            <person name="Fang M."/>
            <person name="Ma L."/>
            <person name="Zhao Y."/>
            <person name="Jiang S."/>
        </authorList>
    </citation>
    <scope>NUCLEOTIDE SEQUENCE [LARGE SCALE GENOMIC DNA]</scope>
</reference>
<evidence type="ECO:0000313" key="2">
    <source>
        <dbReference type="Proteomes" id="UP000327157"/>
    </source>
</evidence>
<name>A0A5N5EZE7_9ROSA</name>
<organism evidence="1 2">
    <name type="scientific">Pyrus ussuriensis x Pyrus communis</name>
    <dbReference type="NCBI Taxonomy" id="2448454"/>
    <lineage>
        <taxon>Eukaryota</taxon>
        <taxon>Viridiplantae</taxon>
        <taxon>Streptophyta</taxon>
        <taxon>Embryophyta</taxon>
        <taxon>Tracheophyta</taxon>
        <taxon>Spermatophyta</taxon>
        <taxon>Magnoliopsida</taxon>
        <taxon>eudicotyledons</taxon>
        <taxon>Gunneridae</taxon>
        <taxon>Pentapetalae</taxon>
        <taxon>rosids</taxon>
        <taxon>fabids</taxon>
        <taxon>Rosales</taxon>
        <taxon>Rosaceae</taxon>
        <taxon>Amygdaloideae</taxon>
        <taxon>Maleae</taxon>
        <taxon>Pyrus</taxon>
    </lineage>
</organism>
<comment type="caution">
    <text evidence="1">The sequence shown here is derived from an EMBL/GenBank/DDBJ whole genome shotgun (WGS) entry which is preliminary data.</text>
</comment>
<gene>
    <name evidence="1" type="ORF">D8674_031555</name>
</gene>
<evidence type="ECO:0000313" key="1">
    <source>
        <dbReference type="EMBL" id="KAB2596105.1"/>
    </source>
</evidence>
<protein>
    <submittedName>
        <fullName evidence="1">Plant intracellular Ras-group-related LRR protein 1-like</fullName>
    </submittedName>
</protein>
<accession>A0A5N5EZE7</accession>
<dbReference type="Proteomes" id="UP000327157">
    <property type="component" value="Chromosome 7"/>
</dbReference>
<dbReference type="AlphaFoldDB" id="A0A5N5EZE7"/>
<reference evidence="1 2" key="3">
    <citation type="submission" date="2019-11" db="EMBL/GenBank/DDBJ databases">
        <title>A de novo genome assembly of a pear dwarfing rootstock.</title>
        <authorList>
            <person name="Wang F."/>
            <person name="Wang J."/>
            <person name="Li S."/>
            <person name="Zhang Y."/>
            <person name="Fang M."/>
            <person name="Ma L."/>
            <person name="Zhao Y."/>
            <person name="Jiang S."/>
        </authorList>
    </citation>
    <scope>NUCLEOTIDE SEQUENCE [LARGE SCALE GENOMIC DNA]</scope>
    <source>
        <strain evidence="1">S2</strain>
        <tissue evidence="1">Leaf</tissue>
    </source>
</reference>
<proteinExistence type="predicted"/>